<dbReference type="Pfam" id="PF12296">
    <property type="entry name" value="HsbA"/>
    <property type="match status" value="1"/>
</dbReference>
<comment type="caution">
    <text evidence="2">The sequence shown here is derived from an EMBL/GenBank/DDBJ whole genome shotgun (WGS) entry which is preliminary data.</text>
</comment>
<evidence type="ECO:0000256" key="1">
    <source>
        <dbReference type="SAM" id="SignalP"/>
    </source>
</evidence>
<evidence type="ECO:0000313" key="2">
    <source>
        <dbReference type="EMBL" id="KHN97403.1"/>
    </source>
</evidence>
<dbReference type="Proteomes" id="UP000030816">
    <property type="component" value="Unassembled WGS sequence"/>
</dbReference>
<feature type="signal peptide" evidence="1">
    <location>
        <begin position="1"/>
        <end position="17"/>
    </location>
</feature>
<dbReference type="InterPro" id="IPR021054">
    <property type="entry name" value="Cell_wall_mannoprotein_1"/>
</dbReference>
<dbReference type="RefSeq" id="XP_040678469.1">
    <property type="nucleotide sequence ID" value="XM_040823798.1"/>
</dbReference>
<accession>A0A0B2WTM7</accession>
<keyword evidence="3" id="KW-1185">Reference proteome</keyword>
<gene>
    <name evidence="2" type="ORF">MAM_05000</name>
</gene>
<evidence type="ECO:0000313" key="3">
    <source>
        <dbReference type="Proteomes" id="UP000030816"/>
    </source>
</evidence>
<name>A0A0B2WTM7_METAS</name>
<reference evidence="2 3" key="1">
    <citation type="journal article" date="2014" name="Proc. Natl. Acad. Sci. U.S.A.">
        <title>Trajectory and genomic determinants of fungal-pathogen speciation and host adaptation.</title>
        <authorList>
            <person name="Hu X."/>
            <person name="Xiao G."/>
            <person name="Zheng P."/>
            <person name="Shang Y."/>
            <person name="Su Y."/>
            <person name="Zhang X."/>
            <person name="Liu X."/>
            <person name="Zhan S."/>
            <person name="St Leger R.J."/>
            <person name="Wang C."/>
        </authorList>
    </citation>
    <scope>NUCLEOTIDE SEQUENCE [LARGE SCALE GENOMIC DNA]</scope>
    <source>
        <strain evidence="2 3">ARSEF 1941</strain>
    </source>
</reference>
<dbReference type="OrthoDB" id="3485059at2759"/>
<dbReference type="Gene3D" id="1.20.1280.140">
    <property type="match status" value="1"/>
</dbReference>
<dbReference type="HOGENOM" id="CLU_091392_1_0_1"/>
<dbReference type="GO" id="GO:0005576">
    <property type="term" value="C:extracellular region"/>
    <property type="evidence" value="ECO:0007669"/>
    <property type="project" value="TreeGrafter"/>
</dbReference>
<dbReference type="EMBL" id="AZHE01000011">
    <property type="protein sequence ID" value="KHN97403.1"/>
    <property type="molecule type" value="Genomic_DNA"/>
</dbReference>
<dbReference type="PANTHER" id="PTHR38123:SF4">
    <property type="entry name" value="CELL WALL GALACTOMANNOPROTEIN, PUTATIVE (AFU_ORTHOLOGUE AFUA_4G00870)-RELATED"/>
    <property type="match status" value="1"/>
</dbReference>
<sequence>MLFSTLISSLLVTVVTANPTRRDVTSIKAALDAISRQLVTMNATLNGFNGGAEGTLTALKIQGQAMDLQKDIQSGTSAAKSSGPLNDRDSSTIAFGITDLTGKIYDVLDNIITKKPAFDTAIFGVGSASFLVRSDLQNLKNDTDLFGAAVTEKLVKSVRDVSPLVISAIDFHFDQALKVYA</sequence>
<dbReference type="STRING" id="1081103.A0A0B2WTM7"/>
<organism evidence="2 3">
    <name type="scientific">Metarhizium album (strain ARSEF 1941)</name>
    <dbReference type="NCBI Taxonomy" id="1081103"/>
    <lineage>
        <taxon>Eukaryota</taxon>
        <taxon>Fungi</taxon>
        <taxon>Dikarya</taxon>
        <taxon>Ascomycota</taxon>
        <taxon>Pezizomycotina</taxon>
        <taxon>Sordariomycetes</taxon>
        <taxon>Hypocreomycetidae</taxon>
        <taxon>Hypocreales</taxon>
        <taxon>Clavicipitaceae</taxon>
        <taxon>Metarhizium</taxon>
    </lineage>
</organism>
<protein>
    <submittedName>
        <fullName evidence="2">Cell wall galactomannoprotein</fullName>
    </submittedName>
</protein>
<feature type="chain" id="PRO_5002096783" evidence="1">
    <location>
        <begin position="18"/>
        <end position="181"/>
    </location>
</feature>
<keyword evidence="1" id="KW-0732">Signal</keyword>
<dbReference type="PANTHER" id="PTHR38123">
    <property type="entry name" value="CELL WALL SERINE-THREONINE-RICH GALACTOMANNOPROTEIN MP1 (AFU_ORTHOLOGUE AFUA_4G03240)"/>
    <property type="match status" value="1"/>
</dbReference>
<proteinExistence type="predicted"/>
<dbReference type="AlphaFoldDB" id="A0A0B2WTM7"/>
<dbReference type="GeneID" id="63739455"/>